<keyword evidence="1" id="KW-0808">Transferase</keyword>
<comment type="caution">
    <text evidence="1">The sequence shown here is derived from an EMBL/GenBank/DDBJ whole genome shotgun (WGS) entry which is preliminary data.</text>
</comment>
<sequence length="125" mass="15424">MHDETPKRTYNRYRREAIALKNIYPQEHFYFWDFLRLFITNLISDYFHAWHDGVFWSNITSIPIFRLMQFWGTYQGFRQQGKINNQLKETFYYPRRLSRQDDQSQLNQNRPIIDYSTQSKITSPK</sequence>
<evidence type="ECO:0000313" key="1">
    <source>
        <dbReference type="EMBL" id="EHJ12543.1"/>
    </source>
</evidence>
<dbReference type="Proteomes" id="UP000003477">
    <property type="component" value="Unassembled WGS sequence"/>
</dbReference>
<organism evidence="1 2">
    <name type="scientific">Crocosphaera watsonii WH 0003</name>
    <dbReference type="NCBI Taxonomy" id="423471"/>
    <lineage>
        <taxon>Bacteria</taxon>
        <taxon>Bacillati</taxon>
        <taxon>Cyanobacteriota</taxon>
        <taxon>Cyanophyceae</taxon>
        <taxon>Oscillatoriophycideae</taxon>
        <taxon>Chroococcales</taxon>
        <taxon>Aphanothecaceae</taxon>
        <taxon>Crocosphaera</taxon>
    </lineage>
</organism>
<evidence type="ECO:0000313" key="2">
    <source>
        <dbReference type="Proteomes" id="UP000003477"/>
    </source>
</evidence>
<dbReference type="AlphaFoldDB" id="G5J5H7"/>
<reference evidence="1 2" key="1">
    <citation type="journal article" date="2011" name="Front. Microbiol.">
        <title>Two Strains of Crocosphaera watsonii with Highly Conserved Genomes are Distinguished by Strain-Specific Features.</title>
        <authorList>
            <person name="Bench S.R."/>
            <person name="Ilikchyan I.N."/>
            <person name="Tripp H.J."/>
            <person name="Zehr J.P."/>
        </authorList>
    </citation>
    <scope>NUCLEOTIDE SEQUENCE [LARGE SCALE GENOMIC DNA]</scope>
    <source>
        <strain evidence="1 2">WH 0003</strain>
    </source>
</reference>
<dbReference type="EMBL" id="AESD01000404">
    <property type="protein sequence ID" value="EHJ12543.1"/>
    <property type="molecule type" value="Genomic_DNA"/>
</dbReference>
<gene>
    <name evidence="1" type="ORF">CWATWH0003_2737</name>
</gene>
<dbReference type="GO" id="GO:0016740">
    <property type="term" value="F:transferase activity"/>
    <property type="evidence" value="ECO:0007669"/>
    <property type="project" value="UniProtKB-KW"/>
</dbReference>
<dbReference type="GeneID" id="88769888"/>
<protein>
    <submittedName>
        <fullName evidence="1">Glycosyl transferase family 2</fullName>
    </submittedName>
</protein>
<name>G5J5H7_CROWT</name>
<accession>G5J5H7</accession>
<proteinExistence type="predicted"/>
<dbReference type="PATRIC" id="fig|423471.3.peg.2575"/>
<dbReference type="RefSeq" id="WP_007310905.1">
    <property type="nucleotide sequence ID" value="NZ_AESD01000404.1"/>
</dbReference>